<keyword evidence="2 5" id="KW-0812">Transmembrane</keyword>
<organism evidence="7 8">
    <name type="scientific">Ligilactobacillus hayakitensis DSM 18933 = JCM 14209</name>
    <dbReference type="NCBI Taxonomy" id="1423755"/>
    <lineage>
        <taxon>Bacteria</taxon>
        <taxon>Bacillati</taxon>
        <taxon>Bacillota</taxon>
        <taxon>Bacilli</taxon>
        <taxon>Lactobacillales</taxon>
        <taxon>Lactobacillaceae</taxon>
        <taxon>Ligilactobacillus</taxon>
    </lineage>
</organism>
<feature type="transmembrane region" description="Helical" evidence="5">
    <location>
        <begin position="22"/>
        <end position="41"/>
    </location>
</feature>
<dbReference type="Proteomes" id="UP000051054">
    <property type="component" value="Unassembled WGS sequence"/>
</dbReference>
<feature type="transmembrane region" description="Helical" evidence="5">
    <location>
        <begin position="146"/>
        <end position="166"/>
    </location>
</feature>
<feature type="transmembrane region" description="Helical" evidence="5">
    <location>
        <begin position="178"/>
        <end position="201"/>
    </location>
</feature>
<dbReference type="GO" id="GO:0140359">
    <property type="term" value="F:ABC-type transporter activity"/>
    <property type="evidence" value="ECO:0007669"/>
    <property type="project" value="InterPro"/>
</dbReference>
<feature type="transmembrane region" description="Helical" evidence="5">
    <location>
        <begin position="53"/>
        <end position="75"/>
    </location>
</feature>
<evidence type="ECO:0000256" key="5">
    <source>
        <dbReference type="SAM" id="Phobius"/>
    </source>
</evidence>
<dbReference type="AlphaFoldDB" id="A0A0R1WMQ5"/>
<evidence type="ECO:0000256" key="4">
    <source>
        <dbReference type="ARBA" id="ARBA00023136"/>
    </source>
</evidence>
<evidence type="ECO:0000313" key="7">
    <source>
        <dbReference type="EMBL" id="KRM19143.1"/>
    </source>
</evidence>
<dbReference type="PATRIC" id="fig|1423755.3.peg.484"/>
<gene>
    <name evidence="7" type="ORF">FC40_GL000436</name>
</gene>
<keyword evidence="8" id="KW-1185">Reference proteome</keyword>
<reference evidence="7 8" key="1">
    <citation type="journal article" date="2015" name="Genome Announc.">
        <title>Expanding the biotechnology potential of lactobacilli through comparative genomics of 213 strains and associated genera.</title>
        <authorList>
            <person name="Sun Z."/>
            <person name="Harris H.M."/>
            <person name="McCann A."/>
            <person name="Guo C."/>
            <person name="Argimon S."/>
            <person name="Zhang W."/>
            <person name="Yang X."/>
            <person name="Jeffery I.B."/>
            <person name="Cooney J.C."/>
            <person name="Kagawa T.F."/>
            <person name="Liu W."/>
            <person name="Song Y."/>
            <person name="Salvetti E."/>
            <person name="Wrobel A."/>
            <person name="Rasinkangas P."/>
            <person name="Parkhill J."/>
            <person name="Rea M.C."/>
            <person name="O'Sullivan O."/>
            <person name="Ritari J."/>
            <person name="Douillard F.P."/>
            <person name="Paul Ross R."/>
            <person name="Yang R."/>
            <person name="Briner A.E."/>
            <person name="Felis G.E."/>
            <person name="de Vos W.M."/>
            <person name="Barrangou R."/>
            <person name="Klaenhammer T.R."/>
            <person name="Caufield P.W."/>
            <person name="Cui Y."/>
            <person name="Zhang H."/>
            <person name="O'Toole P.W."/>
        </authorList>
    </citation>
    <scope>NUCLEOTIDE SEQUENCE [LARGE SCALE GENOMIC DNA]</scope>
    <source>
        <strain evidence="7 8">DSM 18933</strain>
    </source>
</reference>
<evidence type="ECO:0000313" key="8">
    <source>
        <dbReference type="Proteomes" id="UP000051054"/>
    </source>
</evidence>
<sequence length="284" mass="32520">MKFHQIFAIIRHEWSLNLKNGIFWNGVVVPLIFILLSLYHFKDDILNLSENGLLHVIYQILPLFTFYFCVFYTSVLANEVVNDKSSRISEIMLSIVDAKTQIVGKFLGVLTLLFAHITVYFVIISYVSGILGFNIIKVLVLGQQQYILLLIISMILTLISCLIWTVEIGVFVNDKEQTFLAIMPSLFLTGQATLLSWYLVLNSGGEVDLITHILFDIPACAPAIGSVIITTLVSNYNFTYFEAYLTETVQLVFLWLMLKRAIKNYRVGSISNNQRHVLFRNWFK</sequence>
<dbReference type="GO" id="GO:0016020">
    <property type="term" value="C:membrane"/>
    <property type="evidence" value="ECO:0007669"/>
    <property type="project" value="UniProtKB-SubCell"/>
</dbReference>
<dbReference type="Pfam" id="PF12698">
    <property type="entry name" value="ABC2_membrane_3"/>
    <property type="match status" value="1"/>
</dbReference>
<feature type="domain" description="ABC-2 type transporter transmembrane" evidence="6">
    <location>
        <begin position="45"/>
        <end position="242"/>
    </location>
</feature>
<keyword evidence="4 5" id="KW-0472">Membrane</keyword>
<evidence type="ECO:0000256" key="3">
    <source>
        <dbReference type="ARBA" id="ARBA00022989"/>
    </source>
</evidence>
<evidence type="ECO:0000256" key="2">
    <source>
        <dbReference type="ARBA" id="ARBA00022692"/>
    </source>
</evidence>
<comment type="subcellular location">
    <subcellularLocation>
        <location evidence="1">Membrane</location>
        <topology evidence="1">Multi-pass membrane protein</topology>
    </subcellularLocation>
</comment>
<accession>A0A0R1WMQ5</accession>
<evidence type="ECO:0000256" key="1">
    <source>
        <dbReference type="ARBA" id="ARBA00004141"/>
    </source>
</evidence>
<name>A0A0R1WMQ5_9LACO</name>
<feature type="transmembrane region" description="Helical" evidence="5">
    <location>
        <begin position="113"/>
        <end position="134"/>
    </location>
</feature>
<comment type="caution">
    <text evidence="7">The sequence shown here is derived from an EMBL/GenBank/DDBJ whole genome shotgun (WGS) entry which is preliminary data.</text>
</comment>
<feature type="transmembrane region" description="Helical" evidence="5">
    <location>
        <begin position="213"/>
        <end position="233"/>
    </location>
</feature>
<dbReference type="eggNOG" id="COG1668">
    <property type="taxonomic scope" value="Bacteria"/>
</dbReference>
<dbReference type="EMBL" id="AZGD01000087">
    <property type="protein sequence ID" value="KRM19143.1"/>
    <property type="molecule type" value="Genomic_DNA"/>
</dbReference>
<evidence type="ECO:0000259" key="6">
    <source>
        <dbReference type="Pfam" id="PF12698"/>
    </source>
</evidence>
<dbReference type="RefSeq" id="WP_025022260.1">
    <property type="nucleotide sequence ID" value="NZ_AZGD01000087.1"/>
</dbReference>
<dbReference type="InterPro" id="IPR013525">
    <property type="entry name" value="ABC2_TM"/>
</dbReference>
<dbReference type="STRING" id="1423755.FC40_GL000436"/>
<keyword evidence="3 5" id="KW-1133">Transmembrane helix</keyword>
<protein>
    <recommendedName>
        <fullName evidence="6">ABC-2 type transporter transmembrane domain-containing protein</fullName>
    </recommendedName>
</protein>
<proteinExistence type="predicted"/>